<dbReference type="RefSeq" id="WP_198060792.1">
    <property type="nucleotide sequence ID" value="NZ_CP065856.1"/>
</dbReference>
<dbReference type="Gene3D" id="2.60.120.260">
    <property type="entry name" value="Galactose-binding domain-like"/>
    <property type="match status" value="1"/>
</dbReference>
<feature type="compositionally biased region" description="Polar residues" evidence="1">
    <location>
        <begin position="817"/>
        <end position="830"/>
    </location>
</feature>
<dbReference type="AlphaFoldDB" id="A0A7T3KUD4"/>
<feature type="transmembrane region" description="Helical" evidence="2">
    <location>
        <begin position="12"/>
        <end position="31"/>
    </location>
</feature>
<dbReference type="OrthoDB" id="121941at2157"/>
<accession>A0A7T3KUD4</accession>
<dbReference type="KEGG" id="hlt:I7X12_14600"/>
<evidence type="ECO:0000313" key="4">
    <source>
        <dbReference type="EMBL" id="QPV61974.1"/>
    </source>
</evidence>
<dbReference type="InterPro" id="IPR013783">
    <property type="entry name" value="Ig-like_fold"/>
</dbReference>
<dbReference type="SUPFAM" id="SSF49299">
    <property type="entry name" value="PKD domain"/>
    <property type="match status" value="2"/>
</dbReference>
<feature type="compositionally biased region" description="Low complexity" evidence="1">
    <location>
        <begin position="707"/>
        <end position="718"/>
    </location>
</feature>
<feature type="region of interest" description="Disordered" evidence="1">
    <location>
        <begin position="965"/>
        <end position="1018"/>
    </location>
</feature>
<keyword evidence="5" id="KW-1185">Reference proteome</keyword>
<gene>
    <name evidence="4" type="ORF">I7X12_14600</name>
</gene>
<dbReference type="Pfam" id="PF18911">
    <property type="entry name" value="PKD_4"/>
    <property type="match status" value="1"/>
</dbReference>
<dbReference type="SMART" id="SM00089">
    <property type="entry name" value="PKD"/>
    <property type="match status" value="2"/>
</dbReference>
<keyword evidence="2" id="KW-1133">Transmembrane helix</keyword>
<protein>
    <submittedName>
        <fullName evidence="4">PKD domain-containing protein</fullName>
    </submittedName>
</protein>
<evidence type="ECO:0000259" key="3">
    <source>
        <dbReference type="PROSITE" id="PS50093"/>
    </source>
</evidence>
<keyword evidence="2" id="KW-0472">Membrane</keyword>
<feature type="compositionally biased region" description="Gly residues" evidence="1">
    <location>
        <begin position="671"/>
        <end position="682"/>
    </location>
</feature>
<feature type="compositionally biased region" description="Low complexity" evidence="1">
    <location>
        <begin position="791"/>
        <end position="805"/>
    </location>
</feature>
<dbReference type="Pfam" id="PF22352">
    <property type="entry name" value="K319L-like_PKD"/>
    <property type="match status" value="1"/>
</dbReference>
<feature type="compositionally biased region" description="Low complexity" evidence="1">
    <location>
        <begin position="965"/>
        <end position="988"/>
    </location>
</feature>
<evidence type="ECO:0000256" key="1">
    <source>
        <dbReference type="SAM" id="MobiDB-lite"/>
    </source>
</evidence>
<dbReference type="GeneID" id="60589747"/>
<organism evidence="4 5">
    <name type="scientific">Halosimplex litoreum</name>
    <dbReference type="NCBI Taxonomy" id="1198301"/>
    <lineage>
        <taxon>Archaea</taxon>
        <taxon>Methanobacteriati</taxon>
        <taxon>Methanobacteriota</taxon>
        <taxon>Stenosarchaea group</taxon>
        <taxon>Halobacteria</taxon>
        <taxon>Halobacteriales</taxon>
        <taxon>Haloarculaceae</taxon>
        <taxon>Halosimplex</taxon>
    </lineage>
</organism>
<feature type="compositionally biased region" description="Polar residues" evidence="1">
    <location>
        <begin position="767"/>
        <end position="776"/>
    </location>
</feature>
<dbReference type="SUPFAM" id="SSF49373">
    <property type="entry name" value="Invasin/intimin cell-adhesion fragments"/>
    <property type="match status" value="1"/>
</dbReference>
<dbReference type="CDD" id="cd00146">
    <property type="entry name" value="PKD"/>
    <property type="match status" value="1"/>
</dbReference>
<dbReference type="InterPro" id="IPR022409">
    <property type="entry name" value="PKD/Chitinase_dom"/>
</dbReference>
<feature type="compositionally biased region" description="Polar residues" evidence="1">
    <location>
        <begin position="683"/>
        <end position="704"/>
    </location>
</feature>
<feature type="compositionally biased region" description="Polar residues" evidence="1">
    <location>
        <begin position="1198"/>
        <end position="1214"/>
    </location>
</feature>
<name>A0A7T3KUD4_9EURY</name>
<keyword evidence="2" id="KW-0812">Transmembrane</keyword>
<sequence length="1247" mass="128560">MEPWDDRGQSIQIGAVLIFAALILLLSLYQATIVPQQNEQVEFDHSQQVRGDLLDLRNAVTSTVGESASRSVSIQLGTTYPSRVLAVNPPPVSGLLRTAGTADGDVNFTLSNAVALDNETDDFWDGSADSGGRYQTGSLVYRPSYNEYGQPPRTVYDSTVLYDNFTFEGATIARSGQTLIDGSTISLVALNGSLQQSSSGAASVDVRPKSASSTTVAVRDSAAGNITIRTATRLPNSTWTELLADEANVTGWETSPLSVDGFRTVEIELVPGTYELRMAKAGVGTRVTDTDAAYMTDVAADGSTVPEDGSVRLTLEVRDAYNNPVAGVNVTGESQEVANGTLNETEVATGDDGRATFQFEAESVNTSADVPVEFNFTLPDSSPTPFDPDDPEDVEVVVRVQNTQVPEGSGGGGGAGYSLEWTDAGTVPGPTTGTSSEVCATGSGVDPCSVVMQSETSDAQIGAPVGFGSNDTALVRVLDRANATTSDGTARTTVRFERAEGNATLWTQSAGANATRIVSTPSYSSFDSDLGEWGEFGSFQGTGVSRTSGESNSGDAVVLPGGNDGGIVTTGYDTTDAELVVFQYWIKESDTGDVGDGNGDISVEYRDSGGDWVTVDSQALTGTSPGALRTVRLGSGAIHDDLAIRFEQTNADTANDEWVIDDPQISVIGEAVGGGGPGGGGNQPPSASFTVSDSNPDVGQTVTFDASGPSGSNDPDGSIVSYNWDFGDGATDSGSTPTHAYGSTGSYTVTLTATDDDGATDTATQTVSVGTSNQPPTADAGPDETVEEGNSVGLDGTGSTDSDGTVTGYAWTITSGQGSLSDANTETPTYNAPADVSGDQSVTVELEVTDDDGATDTDTLTITVEDVAGQAIQFSNIQGFTADPSANEFTLDQVQVQDADSDDDLDRIEYVVTDGDGNTVATRTVTGIGPAQYQPSGTPAVTIAADDPVVGGETYTLTATAYDADGNSASRSRSDTTSTPTATTVTPTAFNDRDNDNPETGESEALPPGPDESGDLANFANLASEDGSTATIEDGGQTTNVGLELYGITTTADDYRVEIGYTKEGYSGAGTMDVVLVDAQGTELQRESLRNTGEPEELAFTVNDAAEAAIADTGSVFLVFEKTGGGYARTSVDYVRATALTDGNARDGGPPSATVTSVTTGNCNNGNGGGYCVSWDGSDPNGDFTEVTTIIEDASGTDLSTETTTFGPTGSNTGDQRHTGVGGSAAQVRVIARDANGNELVFTRPIP</sequence>
<dbReference type="PROSITE" id="PS50093">
    <property type="entry name" value="PKD"/>
    <property type="match status" value="1"/>
</dbReference>
<evidence type="ECO:0000313" key="5">
    <source>
        <dbReference type="Proteomes" id="UP000595001"/>
    </source>
</evidence>
<dbReference type="EMBL" id="CP065856">
    <property type="protein sequence ID" value="QPV61974.1"/>
    <property type="molecule type" value="Genomic_DNA"/>
</dbReference>
<feature type="region of interest" description="Disordered" evidence="1">
    <location>
        <begin position="671"/>
        <end position="720"/>
    </location>
</feature>
<feature type="region of interest" description="Disordered" evidence="1">
    <location>
        <begin position="1198"/>
        <end position="1221"/>
    </location>
</feature>
<proteinExistence type="predicted"/>
<dbReference type="InterPro" id="IPR008964">
    <property type="entry name" value="Invasin/intimin_cell_adhesion"/>
</dbReference>
<dbReference type="Gene3D" id="2.60.40.10">
    <property type="entry name" value="Immunoglobulins"/>
    <property type="match status" value="3"/>
</dbReference>
<feature type="domain" description="PKD" evidence="3">
    <location>
        <begin position="685"/>
        <end position="769"/>
    </location>
</feature>
<feature type="region of interest" description="Disordered" evidence="1">
    <location>
        <begin position="756"/>
        <end position="805"/>
    </location>
</feature>
<dbReference type="Proteomes" id="UP000595001">
    <property type="component" value="Chromosome"/>
</dbReference>
<evidence type="ECO:0000256" key="2">
    <source>
        <dbReference type="SAM" id="Phobius"/>
    </source>
</evidence>
<feature type="region of interest" description="Disordered" evidence="1">
    <location>
        <begin position="817"/>
        <end position="836"/>
    </location>
</feature>
<dbReference type="InterPro" id="IPR035986">
    <property type="entry name" value="PKD_dom_sf"/>
</dbReference>
<dbReference type="InterPro" id="IPR000601">
    <property type="entry name" value="PKD_dom"/>
</dbReference>
<reference evidence="4 5" key="1">
    <citation type="submission" date="2020-12" db="EMBL/GenBank/DDBJ databases">
        <title>Halosimplex halophilum sp. nov. and Halosimplex salinum sp. nov., two new members of the genus Halosimplex.</title>
        <authorList>
            <person name="Cui H.L."/>
        </authorList>
    </citation>
    <scope>NUCLEOTIDE SEQUENCE [LARGE SCALE GENOMIC DNA]</scope>
    <source>
        <strain evidence="4 5">YGH94</strain>
    </source>
</reference>